<evidence type="ECO:0000313" key="1">
    <source>
        <dbReference type="EMBL" id="GAB0204443.1"/>
    </source>
</evidence>
<dbReference type="PANTHER" id="PTHR33395:SF22">
    <property type="entry name" value="REVERSE TRANSCRIPTASE DOMAIN-CONTAINING PROTEIN"/>
    <property type="match status" value="1"/>
</dbReference>
<proteinExistence type="predicted"/>
<gene>
    <name evidence="1" type="ORF">GRJ2_002909900</name>
</gene>
<dbReference type="EMBL" id="BAAFJT010000040">
    <property type="protein sequence ID" value="GAB0204443.1"/>
    <property type="molecule type" value="Genomic_DNA"/>
</dbReference>
<dbReference type="AlphaFoldDB" id="A0ABC9Y317"/>
<dbReference type="Proteomes" id="UP001623348">
    <property type="component" value="Unassembled WGS sequence"/>
</dbReference>
<organism evidence="1 2">
    <name type="scientific">Grus japonensis</name>
    <name type="common">Japanese crane</name>
    <name type="synonym">Red-crowned crane</name>
    <dbReference type="NCBI Taxonomy" id="30415"/>
    <lineage>
        <taxon>Eukaryota</taxon>
        <taxon>Metazoa</taxon>
        <taxon>Chordata</taxon>
        <taxon>Craniata</taxon>
        <taxon>Vertebrata</taxon>
        <taxon>Euteleostomi</taxon>
        <taxon>Archelosauria</taxon>
        <taxon>Archosauria</taxon>
        <taxon>Dinosauria</taxon>
        <taxon>Saurischia</taxon>
        <taxon>Theropoda</taxon>
        <taxon>Coelurosauria</taxon>
        <taxon>Aves</taxon>
        <taxon>Neognathae</taxon>
        <taxon>Neoaves</taxon>
        <taxon>Gruiformes</taxon>
        <taxon>Gruidae</taxon>
        <taxon>Grus</taxon>
    </lineage>
</organism>
<sequence>MNKELLDKLKHKKEAYGRWKQGQVALEEYRNIVRTSREKVRKAKAQMELNLARDVKDNKKGFYKYIDNEKKTREKVSLLLNETGDLVMQDMEKSEVLNVVFALAFTSKTGLQESQAPETRGKSGARKMYPWWKRIRSSNT</sequence>
<keyword evidence="2" id="KW-1185">Reference proteome</keyword>
<dbReference type="PANTHER" id="PTHR33395">
    <property type="entry name" value="TRANSCRIPTASE, PUTATIVE-RELATED-RELATED"/>
    <property type="match status" value="1"/>
</dbReference>
<protein>
    <submittedName>
        <fullName evidence="1">Mitochondrial enolase superfamily member 1</fullName>
    </submittedName>
</protein>
<name>A0ABC9Y317_GRUJA</name>
<reference evidence="1 2" key="1">
    <citation type="submission" date="2024-06" db="EMBL/GenBank/DDBJ databases">
        <title>The draft genome of Grus japonensis, version 3.</title>
        <authorList>
            <person name="Nabeshima K."/>
            <person name="Suzuki S."/>
            <person name="Onuma M."/>
        </authorList>
    </citation>
    <scope>NUCLEOTIDE SEQUENCE [LARGE SCALE GENOMIC DNA]</scope>
    <source>
        <strain evidence="1 2">451A</strain>
    </source>
</reference>
<evidence type="ECO:0000313" key="2">
    <source>
        <dbReference type="Proteomes" id="UP001623348"/>
    </source>
</evidence>
<accession>A0ABC9Y317</accession>
<comment type="caution">
    <text evidence="1">The sequence shown here is derived from an EMBL/GenBank/DDBJ whole genome shotgun (WGS) entry which is preliminary data.</text>
</comment>